<evidence type="ECO:0000256" key="3">
    <source>
        <dbReference type="SAM" id="MobiDB-lite"/>
    </source>
</evidence>
<gene>
    <name evidence="5" type="ORF">CTAYLR_010233</name>
</gene>
<evidence type="ECO:0000256" key="2">
    <source>
        <dbReference type="ARBA" id="ARBA00022917"/>
    </source>
</evidence>
<dbReference type="SUPFAM" id="SSF55194">
    <property type="entry name" value="Ribosome recycling factor, RRF"/>
    <property type="match status" value="1"/>
</dbReference>
<dbReference type="InterPro" id="IPR023584">
    <property type="entry name" value="Ribosome_recyc_fac_dom"/>
</dbReference>
<accession>A0AAD7U622</accession>
<dbReference type="InterPro" id="IPR036191">
    <property type="entry name" value="RRF_sf"/>
</dbReference>
<feature type="region of interest" description="Disordered" evidence="3">
    <location>
        <begin position="13"/>
        <end position="35"/>
    </location>
</feature>
<feature type="domain" description="Ribosome recycling factor" evidence="4">
    <location>
        <begin position="59"/>
        <end position="220"/>
    </location>
</feature>
<name>A0AAD7U622_9STRA</name>
<dbReference type="Gene3D" id="1.10.132.20">
    <property type="entry name" value="Ribosome-recycling factor"/>
    <property type="match status" value="1"/>
</dbReference>
<evidence type="ECO:0000313" key="6">
    <source>
        <dbReference type="Proteomes" id="UP001230188"/>
    </source>
</evidence>
<sequence>MLLRRIILRAPPTRSFAKKKASKRAPPPAQEDTGELDVLSSSFADGVKEKMDATVSALDAQLSRLRGSKPTPALFASTRVEAYGGYQPLSALAQVSVKSATLVEVACYDPQIATGVADALRKLDGLSLNPQVSGGTISIPFPRPSHESREAVAKAATQAADAAKQRARKVRHKAQDEIKKHATGLSEDDVHRQHAVIDKLTEDTTKRLTALVDAKKADILKPH</sequence>
<comment type="similarity">
    <text evidence="1">Belongs to the RRF family.</text>
</comment>
<protein>
    <recommendedName>
        <fullName evidence="4">Ribosome recycling factor domain-containing protein</fullName>
    </recommendedName>
</protein>
<evidence type="ECO:0000256" key="1">
    <source>
        <dbReference type="ARBA" id="ARBA00005912"/>
    </source>
</evidence>
<dbReference type="GO" id="GO:0043023">
    <property type="term" value="F:ribosomal large subunit binding"/>
    <property type="evidence" value="ECO:0007669"/>
    <property type="project" value="TreeGrafter"/>
</dbReference>
<comment type="caution">
    <text evidence="5">The sequence shown here is derived from an EMBL/GenBank/DDBJ whole genome shotgun (WGS) entry which is preliminary data.</text>
</comment>
<dbReference type="PANTHER" id="PTHR20982">
    <property type="entry name" value="RIBOSOME RECYCLING FACTOR"/>
    <property type="match status" value="1"/>
</dbReference>
<dbReference type="GO" id="GO:0006412">
    <property type="term" value="P:translation"/>
    <property type="evidence" value="ECO:0007669"/>
    <property type="project" value="UniProtKB-KW"/>
</dbReference>
<dbReference type="Pfam" id="PF01765">
    <property type="entry name" value="RRF"/>
    <property type="match status" value="1"/>
</dbReference>
<dbReference type="GO" id="GO:0005739">
    <property type="term" value="C:mitochondrion"/>
    <property type="evidence" value="ECO:0007669"/>
    <property type="project" value="TreeGrafter"/>
</dbReference>
<evidence type="ECO:0000259" key="4">
    <source>
        <dbReference type="Pfam" id="PF01765"/>
    </source>
</evidence>
<dbReference type="EMBL" id="JAQMWT010000616">
    <property type="protein sequence ID" value="KAJ8598916.1"/>
    <property type="molecule type" value="Genomic_DNA"/>
</dbReference>
<keyword evidence="2" id="KW-0648">Protein biosynthesis</keyword>
<dbReference type="PANTHER" id="PTHR20982:SF3">
    <property type="entry name" value="MITOCHONDRIAL RIBOSOME RECYCLING FACTOR PSEUDO 1"/>
    <property type="match status" value="1"/>
</dbReference>
<organism evidence="5 6">
    <name type="scientific">Chrysophaeum taylorii</name>
    <dbReference type="NCBI Taxonomy" id="2483200"/>
    <lineage>
        <taxon>Eukaryota</taxon>
        <taxon>Sar</taxon>
        <taxon>Stramenopiles</taxon>
        <taxon>Ochrophyta</taxon>
        <taxon>Pelagophyceae</taxon>
        <taxon>Pelagomonadales</taxon>
        <taxon>Pelagomonadaceae</taxon>
        <taxon>Chrysophaeum</taxon>
    </lineage>
</organism>
<dbReference type="AlphaFoldDB" id="A0AAD7U622"/>
<dbReference type="Gene3D" id="3.30.1360.40">
    <property type="match status" value="1"/>
</dbReference>
<keyword evidence="6" id="KW-1185">Reference proteome</keyword>
<proteinExistence type="inferred from homology"/>
<reference evidence="5" key="1">
    <citation type="submission" date="2023-01" db="EMBL/GenBank/DDBJ databases">
        <title>Metagenome sequencing of chrysophaentin producing Chrysophaeum taylorii.</title>
        <authorList>
            <person name="Davison J."/>
            <person name="Bewley C."/>
        </authorList>
    </citation>
    <scope>NUCLEOTIDE SEQUENCE</scope>
    <source>
        <strain evidence="5">NIES-1699</strain>
    </source>
</reference>
<dbReference type="InterPro" id="IPR002661">
    <property type="entry name" value="Ribosome_recyc_fac"/>
</dbReference>
<evidence type="ECO:0000313" key="5">
    <source>
        <dbReference type="EMBL" id="KAJ8598916.1"/>
    </source>
</evidence>
<dbReference type="Proteomes" id="UP001230188">
    <property type="component" value="Unassembled WGS sequence"/>
</dbReference>